<comment type="caution">
    <text evidence="3">The sequence shown here is derived from an EMBL/GenBank/DDBJ whole genome shotgun (WGS) entry which is preliminary data.</text>
</comment>
<dbReference type="GO" id="GO:0016020">
    <property type="term" value="C:membrane"/>
    <property type="evidence" value="ECO:0007669"/>
    <property type="project" value="UniProtKB-SubCell"/>
</dbReference>
<reference evidence="3 4" key="1">
    <citation type="journal article" date="2019" name="Genome Biol. Evol.">
        <title>Insights into the evolution of the New World diploid cottons (Gossypium, subgenus Houzingenia) based on genome sequencing.</title>
        <authorList>
            <person name="Grover C.E."/>
            <person name="Arick M.A. 2nd"/>
            <person name="Thrash A."/>
            <person name="Conover J.L."/>
            <person name="Sanders W.S."/>
            <person name="Peterson D.G."/>
            <person name="Frelichowski J.E."/>
            <person name="Scheffler J.A."/>
            <person name="Scheffler B.E."/>
            <person name="Wendel J.F."/>
        </authorList>
    </citation>
    <scope>NUCLEOTIDE SEQUENCE [LARGE SCALE GENOMIC DNA]</scope>
    <source>
        <strain evidence="3">8</strain>
        <tissue evidence="3">Leaf</tissue>
    </source>
</reference>
<dbReference type="Proteomes" id="UP000593578">
    <property type="component" value="Unassembled WGS sequence"/>
</dbReference>
<dbReference type="PANTHER" id="PTHR12300">
    <property type="entry name" value="HVA22-LIKE PROTEINS"/>
    <property type="match status" value="1"/>
</dbReference>
<dbReference type="PANTHER" id="PTHR12300:SF176">
    <property type="entry name" value="HVA22-LIKE PROTEIN"/>
    <property type="match status" value="1"/>
</dbReference>
<dbReference type="InterPro" id="IPR004345">
    <property type="entry name" value="TB2_DP1_HVA22"/>
</dbReference>
<protein>
    <recommendedName>
        <fullName evidence="1">HVA22-like protein</fullName>
    </recommendedName>
</protein>
<evidence type="ECO:0000313" key="4">
    <source>
        <dbReference type="Proteomes" id="UP000593578"/>
    </source>
</evidence>
<name>A0A7J8QJB6_GOSRA</name>
<accession>A0A7J8QJB6</accession>
<evidence type="ECO:0000256" key="1">
    <source>
        <dbReference type="RuleBase" id="RU362006"/>
    </source>
</evidence>
<sequence>FPLYNHAKFAFLVWLQLPSSNGAKHLYKSHLRPFLLRHQATFDKILEFINSEMSKIVSARQAEIKFSRTLIVKLMASVNQIVWYLIHPMQTPQNRSIEGPRQVDSSDTQSNSED</sequence>
<comment type="similarity">
    <text evidence="1">Belongs to the DP1 family.</text>
</comment>
<evidence type="ECO:0000256" key="2">
    <source>
        <dbReference type="SAM" id="MobiDB-lite"/>
    </source>
</evidence>
<dbReference type="Pfam" id="PF03134">
    <property type="entry name" value="TB2_DP1_HVA22"/>
    <property type="match status" value="1"/>
</dbReference>
<dbReference type="AlphaFoldDB" id="A0A7J8QJB6"/>
<feature type="non-terminal residue" evidence="3">
    <location>
        <position position="1"/>
    </location>
</feature>
<comment type="subcellular location">
    <subcellularLocation>
        <location evidence="1">Membrane</location>
        <topology evidence="1">Multi-pass membrane protein</topology>
    </subcellularLocation>
</comment>
<gene>
    <name evidence="3" type="ORF">Gorai_004823</name>
</gene>
<proteinExistence type="inferred from homology"/>
<feature type="compositionally biased region" description="Polar residues" evidence="2">
    <location>
        <begin position="103"/>
        <end position="114"/>
    </location>
</feature>
<dbReference type="EMBL" id="JABEZZ010000012">
    <property type="protein sequence ID" value="MBA0601651.1"/>
    <property type="molecule type" value="Genomic_DNA"/>
</dbReference>
<organism evidence="3 4">
    <name type="scientific">Gossypium raimondii</name>
    <name type="common">Peruvian cotton</name>
    <name type="synonym">Gossypium klotzschianum subsp. raimondii</name>
    <dbReference type="NCBI Taxonomy" id="29730"/>
    <lineage>
        <taxon>Eukaryota</taxon>
        <taxon>Viridiplantae</taxon>
        <taxon>Streptophyta</taxon>
        <taxon>Embryophyta</taxon>
        <taxon>Tracheophyta</taxon>
        <taxon>Spermatophyta</taxon>
        <taxon>Magnoliopsida</taxon>
        <taxon>eudicotyledons</taxon>
        <taxon>Gunneridae</taxon>
        <taxon>Pentapetalae</taxon>
        <taxon>rosids</taxon>
        <taxon>malvids</taxon>
        <taxon>Malvales</taxon>
        <taxon>Malvaceae</taxon>
        <taxon>Malvoideae</taxon>
        <taxon>Gossypium</taxon>
    </lineage>
</organism>
<feature type="region of interest" description="Disordered" evidence="2">
    <location>
        <begin position="92"/>
        <end position="114"/>
    </location>
</feature>
<evidence type="ECO:0000313" key="3">
    <source>
        <dbReference type="EMBL" id="MBA0601651.1"/>
    </source>
</evidence>